<evidence type="ECO:0000313" key="3">
    <source>
        <dbReference type="Proteomes" id="UP000276215"/>
    </source>
</evidence>
<dbReference type="EMBL" id="ML120371">
    <property type="protein sequence ID" value="RPB01689.1"/>
    <property type="molecule type" value="Genomic_DNA"/>
</dbReference>
<protein>
    <submittedName>
        <fullName evidence="2">Uncharacterized protein</fullName>
    </submittedName>
</protein>
<dbReference type="Proteomes" id="UP000276215">
    <property type="component" value="Unassembled WGS sequence"/>
</dbReference>
<dbReference type="AlphaFoldDB" id="A0A3N4JXE0"/>
<accession>A0A3N4JXE0</accession>
<feature type="compositionally biased region" description="Basic residues" evidence="1">
    <location>
        <begin position="31"/>
        <end position="43"/>
    </location>
</feature>
<evidence type="ECO:0000256" key="1">
    <source>
        <dbReference type="SAM" id="MobiDB-lite"/>
    </source>
</evidence>
<name>A0A3N4JXE0_9PEZI</name>
<gene>
    <name evidence="2" type="ORF">L873DRAFT_593882</name>
</gene>
<organism evidence="2 3">
    <name type="scientific">Choiromyces venosus 120613-1</name>
    <dbReference type="NCBI Taxonomy" id="1336337"/>
    <lineage>
        <taxon>Eukaryota</taxon>
        <taxon>Fungi</taxon>
        <taxon>Dikarya</taxon>
        <taxon>Ascomycota</taxon>
        <taxon>Pezizomycotina</taxon>
        <taxon>Pezizomycetes</taxon>
        <taxon>Pezizales</taxon>
        <taxon>Tuberaceae</taxon>
        <taxon>Choiromyces</taxon>
    </lineage>
</organism>
<evidence type="ECO:0000313" key="2">
    <source>
        <dbReference type="EMBL" id="RPB01689.1"/>
    </source>
</evidence>
<feature type="compositionally biased region" description="Basic and acidic residues" evidence="1">
    <location>
        <begin position="1"/>
        <end position="13"/>
    </location>
</feature>
<sequence length="95" mass="11515">MKEKKKCNIEKERKKGRTKQITTRREEKKKNIMKRLKKKKKKGGYKEKMSFRKREQEKNEKEIKLPTSTHENLAFGKAAKKLNRKIDKGKWIKVQ</sequence>
<proteinExistence type="predicted"/>
<reference evidence="2 3" key="1">
    <citation type="journal article" date="2018" name="Nat. Ecol. Evol.">
        <title>Pezizomycetes genomes reveal the molecular basis of ectomycorrhizal truffle lifestyle.</title>
        <authorList>
            <person name="Murat C."/>
            <person name="Payen T."/>
            <person name="Noel B."/>
            <person name="Kuo A."/>
            <person name="Morin E."/>
            <person name="Chen J."/>
            <person name="Kohler A."/>
            <person name="Krizsan K."/>
            <person name="Balestrini R."/>
            <person name="Da Silva C."/>
            <person name="Montanini B."/>
            <person name="Hainaut M."/>
            <person name="Levati E."/>
            <person name="Barry K.W."/>
            <person name="Belfiori B."/>
            <person name="Cichocki N."/>
            <person name="Clum A."/>
            <person name="Dockter R.B."/>
            <person name="Fauchery L."/>
            <person name="Guy J."/>
            <person name="Iotti M."/>
            <person name="Le Tacon F."/>
            <person name="Lindquist E.A."/>
            <person name="Lipzen A."/>
            <person name="Malagnac F."/>
            <person name="Mello A."/>
            <person name="Molinier V."/>
            <person name="Miyauchi S."/>
            <person name="Poulain J."/>
            <person name="Riccioni C."/>
            <person name="Rubini A."/>
            <person name="Sitrit Y."/>
            <person name="Splivallo R."/>
            <person name="Traeger S."/>
            <person name="Wang M."/>
            <person name="Zifcakova L."/>
            <person name="Wipf D."/>
            <person name="Zambonelli A."/>
            <person name="Paolocci F."/>
            <person name="Nowrousian M."/>
            <person name="Ottonello S."/>
            <person name="Baldrian P."/>
            <person name="Spatafora J.W."/>
            <person name="Henrissat B."/>
            <person name="Nagy L.G."/>
            <person name="Aury J.M."/>
            <person name="Wincker P."/>
            <person name="Grigoriev I.V."/>
            <person name="Bonfante P."/>
            <person name="Martin F.M."/>
        </authorList>
    </citation>
    <scope>NUCLEOTIDE SEQUENCE [LARGE SCALE GENOMIC DNA]</scope>
    <source>
        <strain evidence="2 3">120613-1</strain>
    </source>
</reference>
<feature type="region of interest" description="Disordered" evidence="1">
    <location>
        <begin position="1"/>
        <end position="68"/>
    </location>
</feature>
<feature type="compositionally biased region" description="Basic and acidic residues" evidence="1">
    <location>
        <begin position="44"/>
        <end position="64"/>
    </location>
</feature>
<keyword evidence="3" id="KW-1185">Reference proteome</keyword>